<dbReference type="InterPro" id="IPR000326">
    <property type="entry name" value="PAP2/HPO"/>
</dbReference>
<feature type="transmembrane region" description="Helical" evidence="1">
    <location>
        <begin position="100"/>
        <end position="119"/>
    </location>
</feature>
<reference evidence="3 4" key="1">
    <citation type="journal article" date="2016" name="Nat. Commun.">
        <title>Thousands of microbial genomes shed light on interconnected biogeochemical processes in an aquifer system.</title>
        <authorList>
            <person name="Anantharaman K."/>
            <person name="Brown C.T."/>
            <person name="Hug L.A."/>
            <person name="Sharon I."/>
            <person name="Castelle C.J."/>
            <person name="Probst A.J."/>
            <person name="Thomas B.C."/>
            <person name="Singh A."/>
            <person name="Wilkins M.J."/>
            <person name="Karaoz U."/>
            <person name="Brodie E.L."/>
            <person name="Williams K.H."/>
            <person name="Hubbard S.S."/>
            <person name="Banfield J.F."/>
        </authorList>
    </citation>
    <scope>NUCLEOTIDE SEQUENCE [LARGE SCALE GENOMIC DNA]</scope>
</reference>
<dbReference type="PANTHER" id="PTHR14969">
    <property type="entry name" value="SPHINGOSINE-1-PHOSPHATE PHOSPHOHYDROLASE"/>
    <property type="match status" value="1"/>
</dbReference>
<dbReference type="EMBL" id="MHKZ01000014">
    <property type="protein sequence ID" value="OGZ00686.1"/>
    <property type="molecule type" value="Genomic_DNA"/>
</dbReference>
<dbReference type="AlphaFoldDB" id="A0A1G2CH22"/>
<dbReference type="Pfam" id="PF01569">
    <property type="entry name" value="PAP2"/>
    <property type="match status" value="1"/>
</dbReference>
<dbReference type="InterPro" id="IPR036938">
    <property type="entry name" value="PAP2/HPO_sf"/>
</dbReference>
<dbReference type="Proteomes" id="UP000176287">
    <property type="component" value="Unassembled WGS sequence"/>
</dbReference>
<organism evidence="3 4">
    <name type="scientific">Candidatus Liptonbacteria bacterium RIFCSPLOWO2_01_FULL_45_15</name>
    <dbReference type="NCBI Taxonomy" id="1798649"/>
    <lineage>
        <taxon>Bacteria</taxon>
        <taxon>Candidatus Liptoniibacteriota</taxon>
    </lineage>
</organism>
<comment type="caution">
    <text evidence="3">The sequence shown here is derived from an EMBL/GenBank/DDBJ whole genome shotgun (WGS) entry which is preliminary data.</text>
</comment>
<keyword evidence="1" id="KW-0472">Membrane</keyword>
<gene>
    <name evidence="3" type="ORF">A3B13_03365</name>
</gene>
<name>A0A1G2CH22_9BACT</name>
<sequence length="187" mass="21103">MSGLNLSFFDFIHGVSGRNYFVDAAGIFTAEYLPYIIFLGFLLLVVSQAGWRQKVFFFSEAAIAVILSRGLITEIIRFFYYSPRPFEALRFQSLIPESGSSIPSGHAAFFFALAMIIFFYNRRWGVWYFVFSLLISIARIFAGVHWPSDIIAGAVVGVLSGIFVHLLLKSYFQKLREPLPAAISNES</sequence>
<dbReference type="SUPFAM" id="SSF48317">
    <property type="entry name" value="Acid phosphatase/Vanadium-dependent haloperoxidase"/>
    <property type="match status" value="1"/>
</dbReference>
<feature type="transmembrane region" description="Helical" evidence="1">
    <location>
        <begin position="57"/>
        <end position="80"/>
    </location>
</feature>
<dbReference type="PANTHER" id="PTHR14969:SF13">
    <property type="entry name" value="AT30094P"/>
    <property type="match status" value="1"/>
</dbReference>
<feature type="transmembrane region" description="Helical" evidence="1">
    <location>
        <begin position="150"/>
        <end position="168"/>
    </location>
</feature>
<evidence type="ECO:0000256" key="1">
    <source>
        <dbReference type="SAM" id="Phobius"/>
    </source>
</evidence>
<evidence type="ECO:0000313" key="3">
    <source>
        <dbReference type="EMBL" id="OGZ00686.1"/>
    </source>
</evidence>
<feature type="transmembrane region" description="Helical" evidence="1">
    <location>
        <begin position="20"/>
        <end position="45"/>
    </location>
</feature>
<dbReference type="STRING" id="1798649.A3B13_03365"/>
<dbReference type="SMART" id="SM00014">
    <property type="entry name" value="acidPPc"/>
    <property type="match status" value="1"/>
</dbReference>
<accession>A0A1G2CH22</accession>
<feature type="transmembrane region" description="Helical" evidence="1">
    <location>
        <begin position="126"/>
        <end position="144"/>
    </location>
</feature>
<dbReference type="Gene3D" id="1.20.144.10">
    <property type="entry name" value="Phosphatidic acid phosphatase type 2/haloperoxidase"/>
    <property type="match status" value="1"/>
</dbReference>
<evidence type="ECO:0000259" key="2">
    <source>
        <dbReference type="SMART" id="SM00014"/>
    </source>
</evidence>
<evidence type="ECO:0000313" key="4">
    <source>
        <dbReference type="Proteomes" id="UP000176287"/>
    </source>
</evidence>
<keyword evidence="1" id="KW-1133">Transmembrane helix</keyword>
<proteinExistence type="predicted"/>
<protein>
    <recommendedName>
        <fullName evidence="2">Phosphatidic acid phosphatase type 2/haloperoxidase domain-containing protein</fullName>
    </recommendedName>
</protein>
<keyword evidence="1" id="KW-0812">Transmembrane</keyword>
<feature type="domain" description="Phosphatidic acid phosphatase type 2/haloperoxidase" evidence="2">
    <location>
        <begin position="57"/>
        <end position="165"/>
    </location>
</feature>